<comment type="caution">
    <text evidence="2">The sequence shown here is derived from an EMBL/GenBank/DDBJ whole genome shotgun (WGS) entry which is preliminary data.</text>
</comment>
<accession>A0AAD7MTB3</accession>
<dbReference type="Proteomes" id="UP001215280">
    <property type="component" value="Unassembled WGS sequence"/>
</dbReference>
<organism evidence="2 3">
    <name type="scientific">Mycena maculata</name>
    <dbReference type="NCBI Taxonomy" id="230809"/>
    <lineage>
        <taxon>Eukaryota</taxon>
        <taxon>Fungi</taxon>
        <taxon>Dikarya</taxon>
        <taxon>Basidiomycota</taxon>
        <taxon>Agaricomycotina</taxon>
        <taxon>Agaricomycetes</taxon>
        <taxon>Agaricomycetidae</taxon>
        <taxon>Agaricales</taxon>
        <taxon>Marasmiineae</taxon>
        <taxon>Mycenaceae</taxon>
        <taxon>Mycena</taxon>
    </lineage>
</organism>
<evidence type="ECO:0000313" key="3">
    <source>
        <dbReference type="Proteomes" id="UP001215280"/>
    </source>
</evidence>
<proteinExistence type="predicted"/>
<keyword evidence="3" id="KW-1185">Reference proteome</keyword>
<dbReference type="EMBL" id="JARJLG010000185">
    <property type="protein sequence ID" value="KAJ7731155.1"/>
    <property type="molecule type" value="Genomic_DNA"/>
</dbReference>
<evidence type="ECO:0000313" key="2">
    <source>
        <dbReference type="EMBL" id="KAJ7731155.1"/>
    </source>
</evidence>
<evidence type="ECO:0000256" key="1">
    <source>
        <dbReference type="SAM" id="MobiDB-lite"/>
    </source>
</evidence>
<feature type="region of interest" description="Disordered" evidence="1">
    <location>
        <begin position="21"/>
        <end position="41"/>
    </location>
</feature>
<dbReference type="AlphaFoldDB" id="A0AAD7MTB3"/>
<gene>
    <name evidence="2" type="ORF">DFH07DRAFT_945243</name>
</gene>
<reference evidence="2" key="1">
    <citation type="submission" date="2023-03" db="EMBL/GenBank/DDBJ databases">
        <title>Massive genome expansion in bonnet fungi (Mycena s.s.) driven by repeated elements and novel gene families across ecological guilds.</title>
        <authorList>
            <consortium name="Lawrence Berkeley National Laboratory"/>
            <person name="Harder C.B."/>
            <person name="Miyauchi S."/>
            <person name="Viragh M."/>
            <person name="Kuo A."/>
            <person name="Thoen E."/>
            <person name="Andreopoulos B."/>
            <person name="Lu D."/>
            <person name="Skrede I."/>
            <person name="Drula E."/>
            <person name="Henrissat B."/>
            <person name="Morin E."/>
            <person name="Kohler A."/>
            <person name="Barry K."/>
            <person name="LaButti K."/>
            <person name="Morin E."/>
            <person name="Salamov A."/>
            <person name="Lipzen A."/>
            <person name="Mereny Z."/>
            <person name="Hegedus B."/>
            <person name="Baldrian P."/>
            <person name="Stursova M."/>
            <person name="Weitz H."/>
            <person name="Taylor A."/>
            <person name="Grigoriev I.V."/>
            <person name="Nagy L.G."/>
            <person name="Martin F."/>
            <person name="Kauserud H."/>
        </authorList>
    </citation>
    <scope>NUCLEOTIDE SEQUENCE</scope>
    <source>
        <strain evidence="2">CBHHK188m</strain>
    </source>
</reference>
<sequence length="144" mass="16138">MPVAVHKIDVNSPLIQYEGNWIRGGSSGDPRGPDADPEQVKSTGTLLEQFVRTRDQSSMTNPEQFQIDRFNKTDLVDGPHQLKIFNFASSRTTFDIDFSNWTSNINSLVNARFQDDHPAFVYDPPGAWSTNMTNLQGFDDGNGQ</sequence>
<name>A0AAD7MTB3_9AGAR</name>
<protein>
    <submittedName>
        <fullName evidence="2">Uncharacterized protein</fullName>
    </submittedName>
</protein>